<feature type="DNA-binding region" description="Fork-head" evidence="5">
    <location>
        <begin position="147"/>
        <end position="230"/>
    </location>
</feature>
<dbReference type="EMBL" id="CAJOBA010084656">
    <property type="protein sequence ID" value="CAF4457770.1"/>
    <property type="molecule type" value="Genomic_DNA"/>
</dbReference>
<dbReference type="SMART" id="SM00339">
    <property type="entry name" value="FH"/>
    <property type="match status" value="1"/>
</dbReference>
<evidence type="ECO:0000256" key="6">
    <source>
        <dbReference type="SAM" id="MobiDB-lite"/>
    </source>
</evidence>
<sequence>MFAQTYKTYDGKIPQRLTNMNSRQTLSSKSANTIRQNHQQSTPLDCSLTSIEWLPNMKIGKPITSATPPPPPPPLSMMTTANMDEISTSTLNRHNTVPISYNNQELTNYCDDYPISEPTFMSNPTLTMQQHLSNGFIQHHPCEQYQKPPCSYVSLIRRAILSTPNQRMTLNEIYHWIIEKYPYFKKAPPKWKNSIRHNLSLNKCFKKVQRGTNDPGKGSYWTIEESETNS</sequence>
<feature type="region of interest" description="Disordered" evidence="6">
    <location>
        <begin position="210"/>
        <end position="230"/>
    </location>
</feature>
<keyword evidence="1" id="KW-0805">Transcription regulation</keyword>
<feature type="non-terminal residue" evidence="8">
    <location>
        <position position="1"/>
    </location>
</feature>
<dbReference type="SUPFAM" id="SSF46785">
    <property type="entry name" value="Winged helix' DNA-binding domain"/>
    <property type="match status" value="1"/>
</dbReference>
<dbReference type="PROSITE" id="PS50039">
    <property type="entry name" value="FORK_HEAD_3"/>
    <property type="match status" value="1"/>
</dbReference>
<evidence type="ECO:0000256" key="5">
    <source>
        <dbReference type="PROSITE-ProRule" id="PRU00089"/>
    </source>
</evidence>
<dbReference type="Proteomes" id="UP000682733">
    <property type="component" value="Unassembled WGS sequence"/>
</dbReference>
<reference evidence="8" key="1">
    <citation type="submission" date="2021-02" db="EMBL/GenBank/DDBJ databases">
        <authorList>
            <person name="Nowell W R."/>
        </authorList>
    </citation>
    <scope>NUCLEOTIDE SEQUENCE</scope>
</reference>
<dbReference type="CDD" id="cd00059">
    <property type="entry name" value="FH_FOX"/>
    <property type="match status" value="1"/>
</dbReference>
<dbReference type="InterPro" id="IPR036388">
    <property type="entry name" value="WH-like_DNA-bd_sf"/>
</dbReference>
<dbReference type="FunFam" id="1.10.10.10:FF:000135">
    <property type="entry name" value="forkhead box protein G1"/>
    <property type="match status" value="1"/>
</dbReference>
<keyword evidence="3" id="KW-0804">Transcription</keyword>
<dbReference type="GO" id="GO:0005634">
    <property type="term" value="C:nucleus"/>
    <property type="evidence" value="ECO:0007669"/>
    <property type="project" value="UniProtKB-SubCell"/>
</dbReference>
<dbReference type="InterPro" id="IPR045912">
    <property type="entry name" value="FOXJ2/3-like"/>
</dbReference>
<dbReference type="GO" id="GO:0000978">
    <property type="term" value="F:RNA polymerase II cis-regulatory region sequence-specific DNA binding"/>
    <property type="evidence" value="ECO:0007669"/>
    <property type="project" value="TreeGrafter"/>
</dbReference>
<dbReference type="InterPro" id="IPR001766">
    <property type="entry name" value="Fork_head_dom"/>
</dbReference>
<feature type="domain" description="Fork-head" evidence="7">
    <location>
        <begin position="147"/>
        <end position="230"/>
    </location>
</feature>
<proteinExistence type="predicted"/>
<evidence type="ECO:0000256" key="3">
    <source>
        <dbReference type="ARBA" id="ARBA00023163"/>
    </source>
</evidence>
<dbReference type="PANTHER" id="PTHR46078">
    <property type="entry name" value="FORKHEAD BOX PROTEIN J2 FAMILY MEMBER"/>
    <property type="match status" value="1"/>
</dbReference>
<dbReference type="InterPro" id="IPR030456">
    <property type="entry name" value="TF_fork_head_CS_2"/>
</dbReference>
<dbReference type="PANTHER" id="PTHR46078:SF2">
    <property type="entry name" value="FORK-HEAD DOMAIN-CONTAINING PROTEIN"/>
    <property type="match status" value="1"/>
</dbReference>
<dbReference type="PRINTS" id="PR00053">
    <property type="entry name" value="FORKHEAD"/>
</dbReference>
<keyword evidence="2 5" id="KW-0238">DNA-binding</keyword>
<dbReference type="Gene3D" id="1.10.10.10">
    <property type="entry name" value="Winged helix-like DNA-binding domain superfamily/Winged helix DNA-binding domain"/>
    <property type="match status" value="1"/>
</dbReference>
<dbReference type="AlphaFoldDB" id="A0A8S2WRY4"/>
<accession>A0A8S2WRY4</accession>
<dbReference type="GO" id="GO:0000981">
    <property type="term" value="F:DNA-binding transcription factor activity, RNA polymerase II-specific"/>
    <property type="evidence" value="ECO:0007669"/>
    <property type="project" value="TreeGrafter"/>
</dbReference>
<dbReference type="Pfam" id="PF00250">
    <property type="entry name" value="Forkhead"/>
    <property type="match status" value="1"/>
</dbReference>
<evidence type="ECO:0000259" key="7">
    <source>
        <dbReference type="PROSITE" id="PS50039"/>
    </source>
</evidence>
<protein>
    <recommendedName>
        <fullName evidence="7">Fork-head domain-containing protein</fullName>
    </recommendedName>
</protein>
<gene>
    <name evidence="8" type="ORF">TMI583_LOCUS46117</name>
</gene>
<evidence type="ECO:0000313" key="8">
    <source>
        <dbReference type="EMBL" id="CAF4457770.1"/>
    </source>
</evidence>
<evidence type="ECO:0000256" key="1">
    <source>
        <dbReference type="ARBA" id="ARBA00023015"/>
    </source>
</evidence>
<name>A0A8S2WRY4_9BILA</name>
<keyword evidence="4 5" id="KW-0539">Nucleus</keyword>
<dbReference type="InterPro" id="IPR036390">
    <property type="entry name" value="WH_DNA-bd_sf"/>
</dbReference>
<evidence type="ECO:0000256" key="2">
    <source>
        <dbReference type="ARBA" id="ARBA00023125"/>
    </source>
</evidence>
<dbReference type="PROSITE" id="PS00658">
    <property type="entry name" value="FORK_HEAD_2"/>
    <property type="match status" value="1"/>
</dbReference>
<evidence type="ECO:0000313" key="9">
    <source>
        <dbReference type="Proteomes" id="UP000682733"/>
    </source>
</evidence>
<evidence type="ECO:0000256" key="4">
    <source>
        <dbReference type="ARBA" id="ARBA00023242"/>
    </source>
</evidence>
<comment type="subcellular location">
    <subcellularLocation>
        <location evidence="5">Nucleus</location>
    </subcellularLocation>
</comment>
<organism evidence="8 9">
    <name type="scientific">Didymodactylos carnosus</name>
    <dbReference type="NCBI Taxonomy" id="1234261"/>
    <lineage>
        <taxon>Eukaryota</taxon>
        <taxon>Metazoa</taxon>
        <taxon>Spiralia</taxon>
        <taxon>Gnathifera</taxon>
        <taxon>Rotifera</taxon>
        <taxon>Eurotatoria</taxon>
        <taxon>Bdelloidea</taxon>
        <taxon>Philodinida</taxon>
        <taxon>Philodinidae</taxon>
        <taxon>Didymodactylos</taxon>
    </lineage>
</organism>
<comment type="caution">
    <text evidence="8">The sequence shown here is derived from an EMBL/GenBank/DDBJ whole genome shotgun (WGS) entry which is preliminary data.</text>
</comment>